<evidence type="ECO:0000256" key="1">
    <source>
        <dbReference type="ARBA" id="ARBA00004571"/>
    </source>
</evidence>
<reference evidence="9 10" key="1">
    <citation type="submission" date="2015-10" db="EMBL/GenBank/DDBJ databases">
        <title>Draft Genome Sequence of Chlorobium limicola strain Frasassi Growing under Artificial Lighting in the Frasassi Cave System.</title>
        <authorList>
            <person name="Mansor M."/>
            <person name="Macalady J."/>
        </authorList>
    </citation>
    <scope>NUCLEOTIDE SEQUENCE [LARGE SCALE GENOMIC DNA]</scope>
    <source>
        <strain evidence="9 10">Frasassi</strain>
    </source>
</reference>
<dbReference type="Gene3D" id="2.40.160.60">
    <property type="entry name" value="Outer membrane protein transport protein (OMPP1/FadL/TodX)"/>
    <property type="match status" value="1"/>
</dbReference>
<dbReference type="PANTHER" id="PTHR35093:SF8">
    <property type="entry name" value="OUTER MEMBRANE PROTEIN NMB0088-RELATED"/>
    <property type="match status" value="1"/>
</dbReference>
<keyword evidence="10" id="KW-1185">Reference proteome</keyword>
<evidence type="ECO:0000256" key="8">
    <source>
        <dbReference type="SAM" id="SignalP"/>
    </source>
</evidence>
<comment type="subcellular location">
    <subcellularLocation>
        <location evidence="1">Cell outer membrane</location>
        <topology evidence="1">Multi-pass membrane protein</topology>
    </subcellularLocation>
</comment>
<keyword evidence="7" id="KW-0998">Cell outer membrane</keyword>
<evidence type="ECO:0000256" key="3">
    <source>
        <dbReference type="ARBA" id="ARBA00022452"/>
    </source>
</evidence>
<dbReference type="SUPFAM" id="SSF56935">
    <property type="entry name" value="Porins"/>
    <property type="match status" value="1"/>
</dbReference>
<evidence type="ECO:0000256" key="2">
    <source>
        <dbReference type="ARBA" id="ARBA00008163"/>
    </source>
</evidence>
<evidence type="ECO:0000313" key="9">
    <source>
        <dbReference type="EMBL" id="KUL32438.1"/>
    </source>
</evidence>
<keyword evidence="4" id="KW-0812">Transmembrane</keyword>
<evidence type="ECO:0000256" key="4">
    <source>
        <dbReference type="ARBA" id="ARBA00022692"/>
    </source>
</evidence>
<keyword evidence="3" id="KW-1134">Transmembrane beta strand</keyword>
<comment type="similarity">
    <text evidence="2">Belongs to the OmpP1/FadL family.</text>
</comment>
<evidence type="ECO:0000256" key="7">
    <source>
        <dbReference type="ARBA" id="ARBA00023237"/>
    </source>
</evidence>
<keyword evidence="5 8" id="KW-0732">Signal</keyword>
<dbReference type="AlphaFoldDB" id="A0A101JT37"/>
<evidence type="ECO:0000256" key="5">
    <source>
        <dbReference type="ARBA" id="ARBA00022729"/>
    </source>
</evidence>
<sequence length="474" mass="50815">MLRKTLSGMAFLAVLSAASTAFATNGMNLEGYGATSHALGGTSTAFNTGNSGVTNNPATLGLREEGSSEIGIGIRGLHPDVNLGFNGVTAESKGDSYFMPSLSYMRKDGKITWGFAVLAQGGMGTEYGENSPLFSYGMPMSKQGMVPLSGQDIRSEVGVGRLMFPVAYNLTENTVIGASLDFLWASMDLRMDMDGAHFGDMAMQGIGGKVSGSMFGTLGGMINSGMVSDIDYVRYDFSNDNAFLGEAIGYGTGFKVGITHRFGKLLTVGGSYHSQTRISDLETSGATLSFAGKDAMNNAFSRSVKGTIKVRDFEWPATLAAGVALYPSERWMLTADVKHIDWSSVMGKFSTSFTADNTLSNGPFAGQKLDVEMLQNWKDQTVFSVGVQYRATDRLALRTGASFASNPVPDMYLNPMFPAITENHYTAGFGYRLSDRSSVSAALAWAPEVRETTVEGLEIGHSQLNWSLNYSHEL</sequence>
<dbReference type="EMBL" id="LMBR01000025">
    <property type="protein sequence ID" value="KUL32438.1"/>
    <property type="molecule type" value="Genomic_DNA"/>
</dbReference>
<dbReference type="GO" id="GO:0009279">
    <property type="term" value="C:cell outer membrane"/>
    <property type="evidence" value="ECO:0007669"/>
    <property type="project" value="UniProtKB-SubCell"/>
</dbReference>
<evidence type="ECO:0000256" key="6">
    <source>
        <dbReference type="ARBA" id="ARBA00023136"/>
    </source>
</evidence>
<organism evidence="9 10">
    <name type="scientific">Chlorobium limicola</name>
    <dbReference type="NCBI Taxonomy" id="1092"/>
    <lineage>
        <taxon>Bacteria</taxon>
        <taxon>Pseudomonadati</taxon>
        <taxon>Chlorobiota</taxon>
        <taxon>Chlorobiia</taxon>
        <taxon>Chlorobiales</taxon>
        <taxon>Chlorobiaceae</taxon>
        <taxon>Chlorobium/Pelodictyon group</taxon>
        <taxon>Chlorobium</taxon>
    </lineage>
</organism>
<dbReference type="Proteomes" id="UP000053937">
    <property type="component" value="Unassembled WGS sequence"/>
</dbReference>
<feature type="chain" id="PRO_5007098133" evidence="8">
    <location>
        <begin position="24"/>
        <end position="474"/>
    </location>
</feature>
<feature type="signal peptide" evidence="8">
    <location>
        <begin position="1"/>
        <end position="23"/>
    </location>
</feature>
<dbReference type="InterPro" id="IPR005017">
    <property type="entry name" value="OMPP1/FadL/TodX"/>
</dbReference>
<proteinExistence type="inferred from homology"/>
<gene>
    <name evidence="9" type="ORF">ASB62_01775</name>
</gene>
<comment type="caution">
    <text evidence="9">The sequence shown here is derived from an EMBL/GenBank/DDBJ whole genome shotgun (WGS) entry which is preliminary data.</text>
</comment>
<dbReference type="Pfam" id="PF03349">
    <property type="entry name" value="Toluene_X"/>
    <property type="match status" value="1"/>
</dbReference>
<name>A0A101JT37_CHLLI</name>
<dbReference type="PANTHER" id="PTHR35093">
    <property type="entry name" value="OUTER MEMBRANE PROTEIN NMB0088-RELATED"/>
    <property type="match status" value="1"/>
</dbReference>
<protein>
    <submittedName>
        <fullName evidence="9">Aromatic hydrocarbon degradation protein</fullName>
    </submittedName>
</protein>
<keyword evidence="6" id="KW-0472">Membrane</keyword>
<dbReference type="GO" id="GO:0015483">
    <property type="term" value="F:long-chain fatty acid transporting porin activity"/>
    <property type="evidence" value="ECO:0007669"/>
    <property type="project" value="TreeGrafter"/>
</dbReference>
<dbReference type="RefSeq" id="WP_059138356.1">
    <property type="nucleotide sequence ID" value="NZ_LMBR01000025.1"/>
</dbReference>
<accession>A0A101JT37</accession>
<evidence type="ECO:0000313" key="10">
    <source>
        <dbReference type="Proteomes" id="UP000053937"/>
    </source>
</evidence>